<name>A0A8S5N4J9_9VIRU</name>
<organism evidence="1">
    <name type="scientific">Microviridae sp. ctNWS1</name>
    <dbReference type="NCBI Taxonomy" id="2826733"/>
    <lineage>
        <taxon>Viruses</taxon>
        <taxon>Monodnaviria</taxon>
        <taxon>Sangervirae</taxon>
        <taxon>Phixviricota</taxon>
        <taxon>Malgrandaviricetes</taxon>
        <taxon>Petitvirales</taxon>
        <taxon>Microviridae</taxon>
    </lineage>
</organism>
<proteinExistence type="predicted"/>
<accession>A0A8S5N4J9</accession>
<sequence length="56" mass="6596">MIYFTLNSWILVSLCCMMSMCMQYSPIPDRPYLHISIRVVYNYCNSLVIIELISNV</sequence>
<evidence type="ECO:0000313" key="1">
    <source>
        <dbReference type="EMBL" id="DAD89255.1"/>
    </source>
</evidence>
<reference evidence="1" key="1">
    <citation type="journal article" date="2021" name="Proc. Natl. Acad. Sci. U.S.A.">
        <title>A Catalog of Tens of Thousands of Viruses from Human Metagenomes Reveals Hidden Associations with Chronic Diseases.</title>
        <authorList>
            <person name="Tisza M.J."/>
            <person name="Buck C.B."/>
        </authorList>
    </citation>
    <scope>NUCLEOTIDE SEQUENCE</scope>
    <source>
        <strain evidence="1">CtNWS1</strain>
    </source>
</reference>
<dbReference type="EMBL" id="BK015056">
    <property type="protein sequence ID" value="DAD89255.1"/>
    <property type="molecule type" value="Genomic_DNA"/>
</dbReference>
<protein>
    <submittedName>
        <fullName evidence="1">Uncharacterized protein</fullName>
    </submittedName>
</protein>